<comment type="caution">
    <text evidence="2">The sequence shown here is derived from an EMBL/GenBank/DDBJ whole genome shotgun (WGS) entry which is preliminary data.</text>
</comment>
<dbReference type="CDD" id="cd04179">
    <property type="entry name" value="DPM_DPG-synthase_like"/>
    <property type="match status" value="1"/>
</dbReference>
<dbReference type="EMBL" id="DUFW01000024">
    <property type="protein sequence ID" value="HIH21334.1"/>
    <property type="molecule type" value="Genomic_DNA"/>
</dbReference>
<dbReference type="GO" id="GO:0016740">
    <property type="term" value="F:transferase activity"/>
    <property type="evidence" value="ECO:0007669"/>
    <property type="project" value="UniProtKB-KW"/>
</dbReference>
<feature type="domain" description="Glycosyltransferase 2-like" evidence="1">
    <location>
        <begin position="9"/>
        <end position="136"/>
    </location>
</feature>
<organism evidence="2 3">
    <name type="scientific">Candidatus Iainarchaeum sp</name>
    <dbReference type="NCBI Taxonomy" id="3101447"/>
    <lineage>
        <taxon>Archaea</taxon>
        <taxon>Candidatus Iainarchaeota</taxon>
        <taxon>Candidatus Iainarchaeia</taxon>
        <taxon>Candidatus Iainarchaeales</taxon>
        <taxon>Candidatus Iainarchaeaceae</taxon>
        <taxon>Candidatus Iainarchaeum</taxon>
    </lineage>
</organism>
<gene>
    <name evidence="2" type="ORF">HA222_01570</name>
</gene>
<reference evidence="3" key="1">
    <citation type="journal article" date="2020" name="bioRxiv">
        <title>A rank-normalized archaeal taxonomy based on genome phylogeny resolves widespread incomplete and uneven classifications.</title>
        <authorList>
            <person name="Rinke C."/>
            <person name="Chuvochina M."/>
            <person name="Mussig A.J."/>
            <person name="Chaumeil P.-A."/>
            <person name="Waite D.W."/>
            <person name="Whitman W.B."/>
            <person name="Parks D.H."/>
            <person name="Hugenholtz P."/>
        </authorList>
    </citation>
    <scope>NUCLEOTIDE SEQUENCE [LARGE SCALE GENOMIC DNA]</scope>
</reference>
<sequence>MPSKPKAIVVIPAYNEQEHIGNTVNFLKQELGNSIAEIVVVDDGSTDKTAEIARTSGARVLRIGKNFGKADAFLAGLEYARRQRAEFIVTLDADILGFPSMTPIKEMLKPLVENPRLQMVVSKMLEQGKTATHHFSGNRAFRMAAFTPYFKGNKKWVSLLKGTGFGLEKALDYLVPAKRAFFSPMVFVQRSECLKSI</sequence>
<evidence type="ECO:0000313" key="2">
    <source>
        <dbReference type="EMBL" id="HIH21334.1"/>
    </source>
</evidence>
<dbReference type="InterPro" id="IPR029044">
    <property type="entry name" value="Nucleotide-diphossugar_trans"/>
</dbReference>
<dbReference type="InterPro" id="IPR050256">
    <property type="entry name" value="Glycosyltransferase_2"/>
</dbReference>
<dbReference type="Pfam" id="PF00535">
    <property type="entry name" value="Glycos_transf_2"/>
    <property type="match status" value="1"/>
</dbReference>
<protein>
    <submittedName>
        <fullName evidence="2">Glycosyltransferase family 2 protein</fullName>
    </submittedName>
</protein>
<dbReference type="SUPFAM" id="SSF53448">
    <property type="entry name" value="Nucleotide-diphospho-sugar transferases"/>
    <property type="match status" value="1"/>
</dbReference>
<keyword evidence="2" id="KW-0808">Transferase</keyword>
<dbReference type="AlphaFoldDB" id="A0A7J4JV39"/>
<proteinExistence type="predicted"/>
<dbReference type="InterPro" id="IPR001173">
    <property type="entry name" value="Glyco_trans_2-like"/>
</dbReference>
<evidence type="ECO:0000313" key="3">
    <source>
        <dbReference type="Proteomes" id="UP000590964"/>
    </source>
</evidence>
<dbReference type="PANTHER" id="PTHR48090">
    <property type="entry name" value="UNDECAPRENYL-PHOSPHATE 4-DEOXY-4-FORMAMIDO-L-ARABINOSE TRANSFERASE-RELATED"/>
    <property type="match status" value="1"/>
</dbReference>
<dbReference type="PANTHER" id="PTHR48090:SF7">
    <property type="entry name" value="RFBJ PROTEIN"/>
    <property type="match status" value="1"/>
</dbReference>
<dbReference type="Gene3D" id="3.90.550.10">
    <property type="entry name" value="Spore Coat Polysaccharide Biosynthesis Protein SpsA, Chain A"/>
    <property type="match status" value="1"/>
</dbReference>
<name>A0A7J4JV39_9ARCH</name>
<dbReference type="Proteomes" id="UP000590964">
    <property type="component" value="Unassembled WGS sequence"/>
</dbReference>
<evidence type="ECO:0000259" key="1">
    <source>
        <dbReference type="Pfam" id="PF00535"/>
    </source>
</evidence>
<accession>A0A7J4JV39</accession>